<dbReference type="PANTHER" id="PTHR42923:SF17">
    <property type="entry name" value="AMINE OXIDASE DOMAIN-CONTAINING PROTEIN"/>
    <property type="match status" value="1"/>
</dbReference>
<dbReference type="GeneID" id="68840932"/>
<accession>A0A1D9LEY5</accession>
<dbReference type="Proteomes" id="UP000178776">
    <property type="component" value="Chromosome"/>
</dbReference>
<dbReference type="SUPFAM" id="SSF51905">
    <property type="entry name" value="FAD/NAD(P)-binding domain"/>
    <property type="match status" value="1"/>
</dbReference>
<dbReference type="AlphaFoldDB" id="A0A1D9LEY5"/>
<dbReference type="KEGG" id="cvc:BKX93_06880"/>
<protein>
    <submittedName>
        <fullName evidence="2">NAD/FAD-binding protein</fullName>
    </submittedName>
</protein>
<sequence>MVNATSPQRIAVIGGGIAGLATAYFLCRRHAVTLFEAADYLGGHTHTVDVTVDSRDFAVDTGFLVFNDRTYPNLIALFQELGIRSHPSDMSFSVSLGQGRLEWAGRDLNSVFVQRRNLLSPGFWGMLSDILRFNREAERNLRRAIETPQSLGRLLDADGYGARFRRHYLLPMAAAIWSSPCRDILSFPAETFLRFCLNHGLLQLRDRPQWRTVPGGARQYVEKIAAGLADVRLSTPVLRVTRVDGRARLLTASSEETFDSVVFATHAPQTLAMLADADDLERKMLSAVRYQANEAVLHTDASLLPRREAAWSAWNFLSDDDDDSRAVGVSYLLNQLQPLPVSTPVAVTLNPPRPPDPAKVLGRYHYEHPLLDTFAIAAQKALPGIQGRPACWFAGAWTGYGFHEDGLNSALRVARDFGLAPAWARLEK</sequence>
<dbReference type="RefSeq" id="WP_070979283.1">
    <property type="nucleotide sequence ID" value="NZ_CP017707.1"/>
</dbReference>
<dbReference type="InterPro" id="IPR036188">
    <property type="entry name" value="FAD/NAD-bd_sf"/>
</dbReference>
<dbReference type="GO" id="GO:0016491">
    <property type="term" value="F:oxidoreductase activity"/>
    <property type="evidence" value="ECO:0007669"/>
    <property type="project" value="InterPro"/>
</dbReference>
<dbReference type="InterPro" id="IPR050464">
    <property type="entry name" value="Zeta_carotene_desat/Oxidored"/>
</dbReference>
<dbReference type="InterPro" id="IPR002937">
    <property type="entry name" value="Amino_oxidase"/>
</dbReference>
<gene>
    <name evidence="2" type="ORF">BKX93_06880</name>
</gene>
<feature type="domain" description="Amine oxidase" evidence="1">
    <location>
        <begin position="17"/>
        <end position="289"/>
    </location>
</feature>
<dbReference type="Pfam" id="PF01593">
    <property type="entry name" value="Amino_oxidase"/>
    <property type="match status" value="1"/>
</dbReference>
<dbReference type="Gene3D" id="3.90.660.20">
    <property type="entry name" value="Protoporphyrinogen oxidase, mitochondrial, domain 2"/>
    <property type="match status" value="1"/>
</dbReference>
<organism evidence="2 3">
    <name type="scientific">Chromobacterium vaccinii</name>
    <dbReference type="NCBI Taxonomy" id="1108595"/>
    <lineage>
        <taxon>Bacteria</taxon>
        <taxon>Pseudomonadati</taxon>
        <taxon>Pseudomonadota</taxon>
        <taxon>Betaproteobacteria</taxon>
        <taxon>Neisseriales</taxon>
        <taxon>Chromobacteriaceae</taxon>
        <taxon>Chromobacterium</taxon>
    </lineage>
</organism>
<dbReference type="Gene3D" id="3.50.50.60">
    <property type="entry name" value="FAD/NAD(P)-binding domain"/>
    <property type="match status" value="1"/>
</dbReference>
<evidence type="ECO:0000313" key="2">
    <source>
        <dbReference type="EMBL" id="AOZ49744.1"/>
    </source>
</evidence>
<name>A0A1D9LEY5_9NEIS</name>
<dbReference type="PANTHER" id="PTHR42923">
    <property type="entry name" value="PROTOPORPHYRINOGEN OXIDASE"/>
    <property type="match status" value="1"/>
</dbReference>
<proteinExistence type="predicted"/>
<dbReference type="EMBL" id="CP017707">
    <property type="protein sequence ID" value="AOZ49744.1"/>
    <property type="molecule type" value="Genomic_DNA"/>
</dbReference>
<dbReference type="Gene3D" id="1.10.3110.10">
    <property type="entry name" value="protoporphyrinogen ix oxidase, domain 3"/>
    <property type="match status" value="1"/>
</dbReference>
<reference evidence="2 3" key="1">
    <citation type="submission" date="2016-10" db="EMBL/GenBank/DDBJ databases">
        <title>Chromobacterium muskegensis sp. nov., an insecticidal bacterium isolated from Sphagnum bogs.</title>
        <authorList>
            <person name="Sparks M.E."/>
            <person name="Blackburn M.B."/>
            <person name="Gundersen-Rindal D.E."/>
            <person name="Mitchell A."/>
            <person name="Farrar R."/>
            <person name="Kuhar D."/>
        </authorList>
    </citation>
    <scope>NUCLEOTIDE SEQUENCE [LARGE SCALE GENOMIC DNA]</scope>
    <source>
        <strain evidence="2 3">21-1</strain>
    </source>
</reference>
<evidence type="ECO:0000259" key="1">
    <source>
        <dbReference type="Pfam" id="PF01593"/>
    </source>
</evidence>
<evidence type="ECO:0000313" key="3">
    <source>
        <dbReference type="Proteomes" id="UP000178776"/>
    </source>
</evidence>
<dbReference type="STRING" id="1108595.BKX93_06880"/>